<dbReference type="Proteomes" id="UP000027120">
    <property type="component" value="Unassembled WGS sequence"/>
</dbReference>
<dbReference type="AlphaFoldDB" id="A0A067FSJ8"/>
<keyword evidence="2" id="KW-1185">Reference proteome</keyword>
<evidence type="ECO:0000313" key="1">
    <source>
        <dbReference type="EMBL" id="KDO70313.1"/>
    </source>
</evidence>
<name>A0A067FSJ8_CITSI</name>
<sequence>RRQRDPRHGQNDHVRIWKMDPNLGCVRNSNGDSKFKQFQISIKETKLPAHIKVTRRAT</sequence>
<evidence type="ECO:0000313" key="2">
    <source>
        <dbReference type="Proteomes" id="UP000027120"/>
    </source>
</evidence>
<reference evidence="1 2" key="1">
    <citation type="submission" date="2014-04" db="EMBL/GenBank/DDBJ databases">
        <authorList>
            <consortium name="International Citrus Genome Consortium"/>
            <person name="Gmitter F."/>
            <person name="Chen C."/>
            <person name="Farmerie W."/>
            <person name="Harkins T."/>
            <person name="Desany B."/>
            <person name="Mohiuddin M."/>
            <person name="Kodira C."/>
            <person name="Borodovsky M."/>
            <person name="Lomsadze A."/>
            <person name="Burns P."/>
            <person name="Jenkins J."/>
            <person name="Prochnik S."/>
            <person name="Shu S."/>
            <person name="Chapman J."/>
            <person name="Pitluck S."/>
            <person name="Schmutz J."/>
            <person name="Rokhsar D."/>
        </authorList>
    </citation>
    <scope>NUCLEOTIDE SEQUENCE</scope>
</reference>
<gene>
    <name evidence="1" type="ORF">CISIN_1g0007251mg</name>
</gene>
<feature type="non-terminal residue" evidence="1">
    <location>
        <position position="1"/>
    </location>
</feature>
<dbReference type="EMBL" id="KK784891">
    <property type="protein sequence ID" value="KDO70313.1"/>
    <property type="molecule type" value="Genomic_DNA"/>
</dbReference>
<proteinExistence type="predicted"/>
<accession>A0A067FSJ8</accession>
<organism evidence="1 2">
    <name type="scientific">Citrus sinensis</name>
    <name type="common">Sweet orange</name>
    <name type="synonym">Citrus aurantium var. sinensis</name>
    <dbReference type="NCBI Taxonomy" id="2711"/>
    <lineage>
        <taxon>Eukaryota</taxon>
        <taxon>Viridiplantae</taxon>
        <taxon>Streptophyta</taxon>
        <taxon>Embryophyta</taxon>
        <taxon>Tracheophyta</taxon>
        <taxon>Spermatophyta</taxon>
        <taxon>Magnoliopsida</taxon>
        <taxon>eudicotyledons</taxon>
        <taxon>Gunneridae</taxon>
        <taxon>Pentapetalae</taxon>
        <taxon>rosids</taxon>
        <taxon>malvids</taxon>
        <taxon>Sapindales</taxon>
        <taxon>Rutaceae</taxon>
        <taxon>Aurantioideae</taxon>
        <taxon>Citrus</taxon>
    </lineage>
</organism>
<protein>
    <submittedName>
        <fullName evidence="1">Uncharacterized protein</fullName>
    </submittedName>
</protein>